<proteinExistence type="predicted"/>
<organism evidence="1 2">
    <name type="scientific">Penicillium nalgiovense</name>
    <dbReference type="NCBI Taxonomy" id="60175"/>
    <lineage>
        <taxon>Eukaryota</taxon>
        <taxon>Fungi</taxon>
        <taxon>Dikarya</taxon>
        <taxon>Ascomycota</taxon>
        <taxon>Pezizomycotina</taxon>
        <taxon>Eurotiomycetes</taxon>
        <taxon>Eurotiomycetidae</taxon>
        <taxon>Eurotiales</taxon>
        <taxon>Aspergillaceae</taxon>
        <taxon>Penicillium</taxon>
    </lineage>
</organism>
<dbReference type="EMBL" id="MOOB01000003">
    <property type="protein sequence ID" value="OQE94960.1"/>
    <property type="molecule type" value="Genomic_DNA"/>
</dbReference>
<evidence type="ECO:0000313" key="2">
    <source>
        <dbReference type="Proteomes" id="UP000191691"/>
    </source>
</evidence>
<sequence length="320" mass="35136">MRPLVSQTPPFLGDGVASFNETISFACEEKESAQGKDSLFVKGKLTWRGSKGVCDLPPKVLPKQLLLAVGSRLNVELSEDSSLSDWPGVWGLSGYDEGNYLSVLYFAWAYIISARWAELFSRSADHECHKSYTADSDSMEGLLLESDNQPMVEVDIGDDACEEEVLWWRTILCSDDGWDAIAKYNGHVYLSPWSITAKKKGFTLATKDFLGAKSGAPSSGGGGALNNLSRFCVHHRLYAQCSVAVAGVLYIPFLRGRIISLPLPRQASRPVPTQRVGDSPISIPDLLIAHNESVPKYMTLSSNMWGLRSVLCSTFFNPDD</sequence>
<protein>
    <submittedName>
        <fullName evidence="1">Uncharacterized protein</fullName>
    </submittedName>
</protein>
<dbReference type="AlphaFoldDB" id="A0A1V6Z5L6"/>
<dbReference type="STRING" id="60175.A0A1V6Z5L6"/>
<evidence type="ECO:0000313" key="1">
    <source>
        <dbReference type="EMBL" id="OQE94960.1"/>
    </source>
</evidence>
<dbReference type="Proteomes" id="UP000191691">
    <property type="component" value="Unassembled WGS sequence"/>
</dbReference>
<comment type="caution">
    <text evidence="1">The sequence shown here is derived from an EMBL/GenBank/DDBJ whole genome shotgun (WGS) entry which is preliminary data.</text>
</comment>
<accession>A0A1V6Z5L6</accession>
<reference evidence="2" key="1">
    <citation type="journal article" date="2017" name="Nat. Microbiol.">
        <title>Global analysis of biosynthetic gene clusters reveals vast potential of secondary metabolite production in Penicillium species.</title>
        <authorList>
            <person name="Nielsen J.C."/>
            <person name="Grijseels S."/>
            <person name="Prigent S."/>
            <person name="Ji B."/>
            <person name="Dainat J."/>
            <person name="Nielsen K.F."/>
            <person name="Frisvad J.C."/>
            <person name="Workman M."/>
            <person name="Nielsen J."/>
        </authorList>
    </citation>
    <scope>NUCLEOTIDE SEQUENCE [LARGE SCALE GENOMIC DNA]</scope>
    <source>
        <strain evidence="2">IBT 13039</strain>
    </source>
</reference>
<gene>
    <name evidence="1" type="ORF">PENNAL_c0003G08956</name>
</gene>
<dbReference type="OMA" id="SADHECH"/>
<keyword evidence="2" id="KW-1185">Reference proteome</keyword>
<name>A0A1V6Z5L6_PENNA</name>